<dbReference type="Proteomes" id="UP000014680">
    <property type="component" value="Unassembled WGS sequence"/>
</dbReference>
<evidence type="ECO:0008006" key="3">
    <source>
        <dbReference type="Google" id="ProtNLM"/>
    </source>
</evidence>
<name>L7FMZ3_ENTIV</name>
<dbReference type="Gene3D" id="3.80.10.10">
    <property type="entry name" value="Ribonuclease Inhibitor"/>
    <property type="match status" value="3"/>
</dbReference>
<dbReference type="PANTHER" id="PTHR45661:SF3">
    <property type="entry name" value="IG-LIKE DOMAIN-CONTAINING PROTEIN"/>
    <property type="match status" value="1"/>
</dbReference>
<dbReference type="SUPFAM" id="SSF52058">
    <property type="entry name" value="L domain-like"/>
    <property type="match status" value="2"/>
</dbReference>
<reference evidence="1 2" key="1">
    <citation type="submission" date="2012-10" db="EMBL/GenBank/DDBJ databases">
        <authorList>
            <person name="Zafar N."/>
            <person name="Inman J."/>
            <person name="Hall N."/>
            <person name="Lorenzi H."/>
            <person name="Caler E."/>
        </authorList>
    </citation>
    <scope>NUCLEOTIDE SEQUENCE [LARGE SCALE GENOMIC DNA]</scope>
    <source>
        <strain evidence="1 2">IP1</strain>
    </source>
</reference>
<gene>
    <name evidence="1" type="ORF">EIN_298900</name>
</gene>
<dbReference type="OrthoDB" id="27520at2759"/>
<dbReference type="KEGG" id="eiv:EIN_298900"/>
<dbReference type="EMBL" id="KB206378">
    <property type="protein sequence ID" value="ELP92359.1"/>
    <property type="molecule type" value="Genomic_DNA"/>
</dbReference>
<evidence type="ECO:0000313" key="2">
    <source>
        <dbReference type="Proteomes" id="UP000014680"/>
    </source>
</evidence>
<dbReference type="PANTHER" id="PTHR45661">
    <property type="entry name" value="SURFACE ANTIGEN"/>
    <property type="match status" value="1"/>
</dbReference>
<dbReference type="GeneID" id="14891342"/>
<dbReference type="InterPro" id="IPR026906">
    <property type="entry name" value="LRR_5"/>
</dbReference>
<dbReference type="InterPro" id="IPR053139">
    <property type="entry name" value="Surface_bspA-like"/>
</dbReference>
<evidence type="ECO:0000313" key="1">
    <source>
        <dbReference type="EMBL" id="ELP92359.1"/>
    </source>
</evidence>
<dbReference type="Pfam" id="PF13306">
    <property type="entry name" value="LRR_5"/>
    <property type="match status" value="4"/>
</dbReference>
<protein>
    <recommendedName>
        <fullName evidence="3">Leucine rich repeat containing protein BspA family protein</fullName>
    </recommendedName>
</protein>
<dbReference type="VEuPathDB" id="AmoebaDB:EIN_298900"/>
<accession>L7FMZ3</accession>
<sequence>MSFNSRIPYATFIKNKKVLENNQKVIYIKKDVKKNGTKIPKEVSIISKNAFSSADMTSITIPSNVTELEDSAFESSVITTLKIPSTVKTIGRSAFAYNKELKEVTLPEGMTVVLESCFMNCAQLEKVNLPQSLQFIGDNAFENCHLKEVKVPEQCTLRQNCFNSNKFLVKVTLKGISNVPPTAFANCEILKNVEVDANLKEIGDNAFESCTNLENFNFTENIEYIGSSAFQACEKLKTAVLQKKVKFIGDFAFSGCINLEEVVVENENAYIGLGVIAKCDNLKTIELTKYHKNVQIEVTENEFKTLNKVGLKLDEKLIEKVTNRDEIRDKLNQPDFTKVNTINNFYDQNITEIDLKPSVEVIGGNGFSAGELTSLFIPSSLVLSDTVSVTNCSNLENIVFPNYLNSFTPNPLAEQNLTQIKLPNGVTRINHKTFYYCKIEEIELPNGVKEVEDGAFDSCVKLSKIVLPQTVTQITEKFAVKCYNLTEIVVSDNKILDVAKILKLNQNTSEELTSIPSDITEINSNLNLD</sequence>
<keyword evidence="2" id="KW-1185">Reference proteome</keyword>
<dbReference type="InterPro" id="IPR032675">
    <property type="entry name" value="LRR_dom_sf"/>
</dbReference>
<dbReference type="RefSeq" id="XP_004259130.1">
    <property type="nucleotide sequence ID" value="XM_004259082.1"/>
</dbReference>
<organism evidence="1 2">
    <name type="scientific">Entamoeba invadens IP1</name>
    <dbReference type="NCBI Taxonomy" id="370355"/>
    <lineage>
        <taxon>Eukaryota</taxon>
        <taxon>Amoebozoa</taxon>
        <taxon>Evosea</taxon>
        <taxon>Archamoebae</taxon>
        <taxon>Mastigamoebida</taxon>
        <taxon>Entamoebidae</taxon>
        <taxon>Entamoeba</taxon>
    </lineage>
</organism>
<dbReference type="AlphaFoldDB" id="L7FMZ3"/>
<proteinExistence type="predicted"/>